<reference evidence="3 4" key="1">
    <citation type="submission" date="2019-10" db="EMBL/GenBank/DDBJ databases">
        <title>Draft whole-genome sequence of the purple nonsulfur photosynthetic bacterium Roseospira navarrensis DSM 15114.</title>
        <authorList>
            <person name="Kyndt J.A."/>
            <person name="Meyer T.E."/>
        </authorList>
    </citation>
    <scope>NUCLEOTIDE SEQUENCE [LARGE SCALE GENOMIC DNA]</scope>
    <source>
        <strain evidence="3 4">DSM 15114</strain>
    </source>
</reference>
<dbReference type="EMBL" id="WIVE01000006">
    <property type="protein sequence ID" value="MQX35597.1"/>
    <property type="molecule type" value="Genomic_DNA"/>
</dbReference>
<dbReference type="PROSITE" id="PS51257">
    <property type="entry name" value="PROKAR_LIPOPROTEIN"/>
    <property type="match status" value="1"/>
</dbReference>
<evidence type="ECO:0000313" key="4">
    <source>
        <dbReference type="Proteomes" id="UP000434582"/>
    </source>
</evidence>
<protein>
    <submittedName>
        <fullName evidence="3">Uncharacterized protein</fullName>
    </submittedName>
</protein>
<dbReference type="Proteomes" id="UP000434582">
    <property type="component" value="Unassembled WGS sequence"/>
</dbReference>
<name>A0A7X1ZDV9_9PROT</name>
<keyword evidence="4" id="KW-1185">Reference proteome</keyword>
<feature type="signal peptide" evidence="2">
    <location>
        <begin position="1"/>
        <end position="31"/>
    </location>
</feature>
<dbReference type="RefSeq" id="WP_153341260.1">
    <property type="nucleotide sequence ID" value="NZ_WIVE01000006.1"/>
</dbReference>
<gene>
    <name evidence="3" type="ORF">GHC57_03605</name>
</gene>
<evidence type="ECO:0000256" key="1">
    <source>
        <dbReference type="SAM" id="MobiDB-lite"/>
    </source>
</evidence>
<dbReference type="AlphaFoldDB" id="A0A7X1ZDV9"/>
<feature type="chain" id="PRO_5031262892" evidence="2">
    <location>
        <begin position="32"/>
        <end position="94"/>
    </location>
</feature>
<proteinExistence type="predicted"/>
<keyword evidence="2" id="KW-0732">Signal</keyword>
<feature type="region of interest" description="Disordered" evidence="1">
    <location>
        <begin position="69"/>
        <end position="94"/>
    </location>
</feature>
<evidence type="ECO:0000256" key="2">
    <source>
        <dbReference type="SAM" id="SignalP"/>
    </source>
</evidence>
<dbReference type="OrthoDB" id="9926784at2"/>
<organism evidence="3 4">
    <name type="scientific">Roseospira navarrensis</name>
    <dbReference type="NCBI Taxonomy" id="140058"/>
    <lineage>
        <taxon>Bacteria</taxon>
        <taxon>Pseudomonadati</taxon>
        <taxon>Pseudomonadota</taxon>
        <taxon>Alphaproteobacteria</taxon>
        <taxon>Rhodospirillales</taxon>
        <taxon>Rhodospirillaceae</taxon>
        <taxon>Roseospira</taxon>
    </lineage>
</organism>
<evidence type="ECO:0000313" key="3">
    <source>
        <dbReference type="EMBL" id="MQX35597.1"/>
    </source>
</evidence>
<comment type="caution">
    <text evidence="3">The sequence shown here is derived from an EMBL/GenBank/DDBJ whole genome shotgun (WGS) entry which is preliminary data.</text>
</comment>
<sequence>MPPLPRFRLPVPAPAVARALCVLIPAGMTLAACGGGPSSGEVQDHMELFCQTHRCLCVEDGLRPFGTADKQEPDWALTGEPSCPPGYTLEEVDD</sequence>
<accession>A0A7X1ZDV9</accession>